<feature type="repeat" description="PPR" evidence="3">
    <location>
        <begin position="290"/>
        <end position="324"/>
    </location>
</feature>
<dbReference type="FunFam" id="1.25.40.10:FF:000184">
    <property type="entry name" value="Pentatricopeptide repeat-containing protein, chloroplastic"/>
    <property type="match status" value="1"/>
</dbReference>
<dbReference type="KEGG" id="cmos:111437074"/>
<evidence type="ECO:0000256" key="1">
    <source>
        <dbReference type="ARBA" id="ARBA00006643"/>
    </source>
</evidence>
<dbReference type="GO" id="GO:0009451">
    <property type="term" value="P:RNA modification"/>
    <property type="evidence" value="ECO:0007669"/>
    <property type="project" value="InterPro"/>
</dbReference>
<keyword evidence="4" id="KW-1185">Reference proteome</keyword>
<keyword evidence="2" id="KW-0677">Repeat</keyword>
<dbReference type="Gene3D" id="1.25.40.10">
    <property type="entry name" value="Tetratricopeptide repeat domain"/>
    <property type="match status" value="3"/>
</dbReference>
<dbReference type="Pfam" id="PF01535">
    <property type="entry name" value="PPR"/>
    <property type="match status" value="5"/>
</dbReference>
<comment type="similarity">
    <text evidence="1">Belongs to the PPR family. PCMP-H subfamily.</text>
</comment>
<dbReference type="Pfam" id="PF20431">
    <property type="entry name" value="E_motif"/>
    <property type="match status" value="1"/>
</dbReference>
<dbReference type="InterPro" id="IPR046848">
    <property type="entry name" value="E_motif"/>
</dbReference>
<protein>
    <submittedName>
        <fullName evidence="5">Pentatricopeptide repeat-containing protein At2g42920, chloroplastic</fullName>
    </submittedName>
</protein>
<proteinExistence type="inferred from homology"/>
<dbReference type="PROSITE" id="PS51375">
    <property type="entry name" value="PPR"/>
    <property type="match status" value="4"/>
</dbReference>
<dbReference type="InterPro" id="IPR046960">
    <property type="entry name" value="PPR_At4g14850-like_plant"/>
</dbReference>
<dbReference type="FunFam" id="1.25.40.10:FF:000333">
    <property type="entry name" value="Pentatricopeptide repeat-containing protein"/>
    <property type="match status" value="1"/>
</dbReference>
<reference evidence="5" key="1">
    <citation type="submission" date="2025-08" db="UniProtKB">
        <authorList>
            <consortium name="RefSeq"/>
        </authorList>
    </citation>
    <scope>IDENTIFICATION</scope>
    <source>
        <tissue evidence="5">Young leaves</tissue>
    </source>
</reference>
<gene>
    <name evidence="5" type="primary">LOC111437074</name>
</gene>
<feature type="repeat" description="PPR" evidence="3">
    <location>
        <begin position="189"/>
        <end position="219"/>
    </location>
</feature>
<evidence type="ECO:0000313" key="5">
    <source>
        <dbReference type="RefSeq" id="XP_022930672.1"/>
    </source>
</evidence>
<dbReference type="InterPro" id="IPR011990">
    <property type="entry name" value="TPR-like_helical_dom_sf"/>
</dbReference>
<dbReference type="RefSeq" id="XP_022930672.1">
    <property type="nucleotide sequence ID" value="XM_023074904.1"/>
</dbReference>
<dbReference type="GO" id="GO:0003723">
    <property type="term" value="F:RNA binding"/>
    <property type="evidence" value="ECO:0007669"/>
    <property type="project" value="InterPro"/>
</dbReference>
<dbReference type="Proteomes" id="UP000504609">
    <property type="component" value="Unplaced"/>
</dbReference>
<sequence length="555" mass="62114">MLTTYCGLPSLPPISSSKLSLFDQPYLSMVDKNCTTMRDLQQIHAHLIKSGRAKDSFAASRVLAFCASPLGNMDYAYLVFKQMQNPNVFCWNTIIRGFSQSSNPQMALYLFIHMLVSSQIEPQRLTYPSVFKAYSQLGLAHDGAQLHGRVVKLGIQFDPFIRNTILYMYANCGFLDGARRIFNQQMEFDVVAWNSMIMGLAKCGEIGEARKVFDKMPVRNPVSWNSMIGGHVRNGMFKEALKLFVKMQEQRIRPSEYTMVSLLNASAQIGALKQGEWIHEYIKKNNVELNSIVVTAIIDMYSKCGSIGKALQVFEKIPNRALSSWNSMIFGLAVNGCENEAVVLFKMLESSSNLKPDSVSFMAVLTACNHGAMVDEGRGFFSLMTNTYRMEASIKHYNIMVDMLGRAGFLEEAEQLIETMPIEADSIIWGCLLSACRTYGNTEMGKRAAEKVKELDPEESMGYVVMANIQASTNDFVGAMEERVSMRMKKVKKEAGCSVIEVDDEVHEFIAGGGRSHPKAREIYLVLDELGVILGDETKECGDLEFINALQIYSN</sequence>
<dbReference type="SMR" id="A0A6J1ER84"/>
<name>A0A6J1ER84_CUCMO</name>
<organism evidence="4 5">
    <name type="scientific">Cucurbita moschata</name>
    <name type="common">Winter crookneck squash</name>
    <name type="synonym">Cucurbita pepo var. moschata</name>
    <dbReference type="NCBI Taxonomy" id="3662"/>
    <lineage>
        <taxon>Eukaryota</taxon>
        <taxon>Viridiplantae</taxon>
        <taxon>Streptophyta</taxon>
        <taxon>Embryophyta</taxon>
        <taxon>Tracheophyta</taxon>
        <taxon>Spermatophyta</taxon>
        <taxon>Magnoliopsida</taxon>
        <taxon>eudicotyledons</taxon>
        <taxon>Gunneridae</taxon>
        <taxon>Pentapetalae</taxon>
        <taxon>rosids</taxon>
        <taxon>fabids</taxon>
        <taxon>Cucurbitales</taxon>
        <taxon>Cucurbitaceae</taxon>
        <taxon>Cucurbiteae</taxon>
        <taxon>Cucurbita</taxon>
    </lineage>
</organism>
<evidence type="ECO:0000256" key="3">
    <source>
        <dbReference type="PROSITE-ProRule" id="PRU00708"/>
    </source>
</evidence>
<dbReference type="GeneID" id="111437074"/>
<dbReference type="PANTHER" id="PTHR47926">
    <property type="entry name" value="PENTATRICOPEPTIDE REPEAT-CONTAINING PROTEIN"/>
    <property type="match status" value="1"/>
</dbReference>
<evidence type="ECO:0000256" key="2">
    <source>
        <dbReference type="ARBA" id="ARBA00022737"/>
    </source>
</evidence>
<feature type="repeat" description="PPR" evidence="3">
    <location>
        <begin position="87"/>
        <end position="122"/>
    </location>
</feature>
<dbReference type="Pfam" id="PF13041">
    <property type="entry name" value="PPR_2"/>
    <property type="match status" value="1"/>
</dbReference>
<dbReference type="FunFam" id="1.25.40.10:FF:000470">
    <property type="entry name" value="Pentatricopeptide repeat-containing protein At5g66520"/>
    <property type="match status" value="1"/>
</dbReference>
<evidence type="ECO:0000313" key="4">
    <source>
        <dbReference type="Proteomes" id="UP000504609"/>
    </source>
</evidence>
<dbReference type="NCBIfam" id="TIGR00756">
    <property type="entry name" value="PPR"/>
    <property type="match status" value="4"/>
</dbReference>
<feature type="repeat" description="PPR" evidence="3">
    <location>
        <begin position="220"/>
        <end position="254"/>
    </location>
</feature>
<accession>A0A6J1ER84</accession>
<dbReference type="AlphaFoldDB" id="A0A6J1ER84"/>
<dbReference type="PANTHER" id="PTHR47926:SF436">
    <property type="entry name" value="PENTATRICOPEPTIDE REPEAT-CONTAINING PROTEIN ELI1, CHLOROPLASTIC-LIKE ISOFORM X2"/>
    <property type="match status" value="1"/>
</dbReference>
<dbReference type="InterPro" id="IPR002885">
    <property type="entry name" value="PPR_rpt"/>
</dbReference>